<organism evidence="1 2">
    <name type="scientific">Pedococcus ginsenosidimutans</name>
    <dbReference type="NCBI Taxonomy" id="490570"/>
    <lineage>
        <taxon>Bacteria</taxon>
        <taxon>Bacillati</taxon>
        <taxon>Actinomycetota</taxon>
        <taxon>Actinomycetes</taxon>
        <taxon>Micrococcales</taxon>
        <taxon>Intrasporangiaceae</taxon>
        <taxon>Pedococcus</taxon>
    </lineage>
</organism>
<protein>
    <submittedName>
        <fullName evidence="1">Uncharacterized protein</fullName>
    </submittedName>
</protein>
<dbReference type="EMBL" id="BAABLO010000004">
    <property type="protein sequence ID" value="GAA4717179.1"/>
    <property type="molecule type" value="Genomic_DNA"/>
</dbReference>
<keyword evidence="2" id="KW-1185">Reference proteome</keyword>
<name>A0ABP8XZZ6_9MICO</name>
<evidence type="ECO:0000313" key="2">
    <source>
        <dbReference type="Proteomes" id="UP001500556"/>
    </source>
</evidence>
<comment type="caution">
    <text evidence="1">The sequence shown here is derived from an EMBL/GenBank/DDBJ whole genome shotgun (WGS) entry which is preliminary data.</text>
</comment>
<reference evidence="2" key="1">
    <citation type="journal article" date="2019" name="Int. J. Syst. Evol. Microbiol.">
        <title>The Global Catalogue of Microorganisms (GCM) 10K type strain sequencing project: providing services to taxonomists for standard genome sequencing and annotation.</title>
        <authorList>
            <consortium name="The Broad Institute Genomics Platform"/>
            <consortium name="The Broad Institute Genome Sequencing Center for Infectious Disease"/>
            <person name="Wu L."/>
            <person name="Ma J."/>
        </authorList>
    </citation>
    <scope>NUCLEOTIDE SEQUENCE [LARGE SCALE GENOMIC DNA]</scope>
    <source>
        <strain evidence="2">JCM 18961</strain>
    </source>
</reference>
<sequence>MPTIVAPCSDTVGERRRDAACRRFPCRAETEVRRSPEVPLAPGADDLRMGGVDRIEAGVTWVTDDGPTTLDPLEGRPGMFVEACASLTEAELEELCRHWEERADLAVRDIDRWWCWTVVRFGRRLLLARREERERLLRWF</sequence>
<gene>
    <name evidence="1" type="ORF">GCM10025782_12840</name>
</gene>
<evidence type="ECO:0000313" key="1">
    <source>
        <dbReference type="EMBL" id="GAA4717179.1"/>
    </source>
</evidence>
<accession>A0ABP8XZZ6</accession>
<dbReference type="Proteomes" id="UP001500556">
    <property type="component" value="Unassembled WGS sequence"/>
</dbReference>
<proteinExistence type="predicted"/>